<evidence type="ECO:0000313" key="4">
    <source>
        <dbReference type="Proteomes" id="UP001500831"/>
    </source>
</evidence>
<keyword evidence="1" id="KW-0560">Oxidoreductase</keyword>
<dbReference type="PANTHER" id="PTHR13847">
    <property type="entry name" value="SARCOSINE DEHYDROGENASE-RELATED"/>
    <property type="match status" value="1"/>
</dbReference>
<accession>A0ABN3W5C8</accession>
<evidence type="ECO:0000313" key="3">
    <source>
        <dbReference type="EMBL" id="GAA2894831.1"/>
    </source>
</evidence>
<protein>
    <submittedName>
        <fullName evidence="3">FAD-dependent oxidoreductase</fullName>
    </submittedName>
</protein>
<name>A0ABN3W5C8_9ACTN</name>
<feature type="domain" description="FAD dependent oxidoreductase" evidence="2">
    <location>
        <begin position="3"/>
        <end position="339"/>
    </location>
</feature>
<dbReference type="EMBL" id="BAAAVI010000054">
    <property type="protein sequence ID" value="GAA2894831.1"/>
    <property type="molecule type" value="Genomic_DNA"/>
</dbReference>
<dbReference type="PANTHER" id="PTHR13847:SF287">
    <property type="entry name" value="FAD-DEPENDENT OXIDOREDUCTASE DOMAIN-CONTAINING PROTEIN 1"/>
    <property type="match status" value="1"/>
</dbReference>
<dbReference type="InterPro" id="IPR036188">
    <property type="entry name" value="FAD/NAD-bd_sf"/>
</dbReference>
<dbReference type="Gene3D" id="3.30.9.10">
    <property type="entry name" value="D-Amino Acid Oxidase, subunit A, domain 2"/>
    <property type="match status" value="1"/>
</dbReference>
<reference evidence="3 4" key="1">
    <citation type="journal article" date="2019" name="Int. J. Syst. Evol. Microbiol.">
        <title>The Global Catalogue of Microorganisms (GCM) 10K type strain sequencing project: providing services to taxonomists for standard genome sequencing and annotation.</title>
        <authorList>
            <consortium name="The Broad Institute Genomics Platform"/>
            <consortium name="The Broad Institute Genome Sequencing Center for Infectious Disease"/>
            <person name="Wu L."/>
            <person name="Ma J."/>
        </authorList>
    </citation>
    <scope>NUCLEOTIDE SEQUENCE [LARGE SCALE GENOMIC DNA]</scope>
    <source>
        <strain evidence="3 4">JCM 6242</strain>
    </source>
</reference>
<dbReference type="RefSeq" id="WP_344978497.1">
    <property type="nucleotide sequence ID" value="NZ_BAAAVI010000054.1"/>
</dbReference>
<gene>
    <name evidence="3" type="ORF">GCM10010517_59540</name>
</gene>
<dbReference type="Gene3D" id="3.50.50.60">
    <property type="entry name" value="FAD/NAD(P)-binding domain"/>
    <property type="match status" value="1"/>
</dbReference>
<sequence>MPRIAVVGGGIAGAMLAWRLCEVIRGTAVHLFTGEPHRWADASAASGGLTRAFEPDPALCLEAADSLVELQASPVLREWASYRQTGSVYLLPALGSGTAGLVDLVHSRIPGSISVLTAAELGARGPFRGLPEGSVAVVEKRAGYVSPNGLRDRLLVELARSGAFVTDGQVDAVTRDGEVRPAGGSPVRFDAVVVAAGAWTQNLLARTGLVDGGLRTKVIQYVLGPSAGAGPSAFVDETSGLYGRAYAQGRVLLGLPTDRWDVTPGSVAADPALTTRILDVAESRIGYRPPRGKVRSVAAVECYHPTGGLSLRPLARGVYTFTGGSGGAGKTVLAASRTAARSLVRLLR</sequence>
<dbReference type="Proteomes" id="UP001500831">
    <property type="component" value="Unassembled WGS sequence"/>
</dbReference>
<evidence type="ECO:0000256" key="1">
    <source>
        <dbReference type="ARBA" id="ARBA00023002"/>
    </source>
</evidence>
<comment type="caution">
    <text evidence="3">The sequence shown here is derived from an EMBL/GenBank/DDBJ whole genome shotgun (WGS) entry which is preliminary data.</text>
</comment>
<keyword evidence="4" id="KW-1185">Reference proteome</keyword>
<organism evidence="3 4">
    <name type="scientific">Streptosporangium fragile</name>
    <dbReference type="NCBI Taxonomy" id="46186"/>
    <lineage>
        <taxon>Bacteria</taxon>
        <taxon>Bacillati</taxon>
        <taxon>Actinomycetota</taxon>
        <taxon>Actinomycetes</taxon>
        <taxon>Streptosporangiales</taxon>
        <taxon>Streptosporangiaceae</taxon>
        <taxon>Streptosporangium</taxon>
    </lineage>
</organism>
<dbReference type="Pfam" id="PF01266">
    <property type="entry name" value="DAO"/>
    <property type="match status" value="1"/>
</dbReference>
<dbReference type="InterPro" id="IPR006076">
    <property type="entry name" value="FAD-dep_OxRdtase"/>
</dbReference>
<proteinExistence type="predicted"/>
<dbReference type="SUPFAM" id="SSF51905">
    <property type="entry name" value="FAD/NAD(P)-binding domain"/>
    <property type="match status" value="1"/>
</dbReference>
<evidence type="ECO:0000259" key="2">
    <source>
        <dbReference type="Pfam" id="PF01266"/>
    </source>
</evidence>